<feature type="transmembrane region" description="Helical" evidence="8">
    <location>
        <begin position="71"/>
        <end position="90"/>
    </location>
</feature>
<dbReference type="STRING" id="1569628.A0A316USF3"/>
<dbReference type="RefSeq" id="XP_025362824.1">
    <property type="nucleotide sequence ID" value="XM_025508218.1"/>
</dbReference>
<dbReference type="OrthoDB" id="15356at2759"/>
<evidence type="ECO:0000256" key="2">
    <source>
        <dbReference type="ARBA" id="ARBA00022448"/>
    </source>
</evidence>
<protein>
    <submittedName>
        <fullName evidence="10">Yos1-like protein</fullName>
    </submittedName>
</protein>
<dbReference type="GeneID" id="37030041"/>
<dbReference type="AlphaFoldDB" id="A0A316USF3"/>
<dbReference type="GO" id="GO:0000139">
    <property type="term" value="C:Golgi membrane"/>
    <property type="evidence" value="ECO:0007669"/>
    <property type="project" value="TreeGrafter"/>
</dbReference>
<keyword evidence="11" id="KW-1185">Reference proteome</keyword>
<dbReference type="Proteomes" id="UP000245884">
    <property type="component" value="Unassembled WGS sequence"/>
</dbReference>
<sequence>MFGTLLYVSVLCLNAIAILNEDRFLSRVGWSSASIQYEQQHSFTSGPGGHGGSSDAGVKERLVNLMGAVRTLLRVPLVLINVLIILYELLKF</sequence>
<keyword evidence="9" id="KW-0732">Signal</keyword>
<dbReference type="InterPro" id="IPR013880">
    <property type="entry name" value="Yos1"/>
</dbReference>
<dbReference type="GO" id="GO:0005789">
    <property type="term" value="C:endoplasmic reticulum membrane"/>
    <property type="evidence" value="ECO:0007669"/>
    <property type="project" value="TreeGrafter"/>
</dbReference>
<evidence type="ECO:0000256" key="5">
    <source>
        <dbReference type="ARBA" id="ARBA00022989"/>
    </source>
</evidence>
<reference evidence="10 11" key="1">
    <citation type="journal article" date="2018" name="Mol. Biol. Evol.">
        <title>Broad Genomic Sampling Reveals a Smut Pathogenic Ancestry of the Fungal Clade Ustilaginomycotina.</title>
        <authorList>
            <person name="Kijpornyongpan T."/>
            <person name="Mondo S.J."/>
            <person name="Barry K."/>
            <person name="Sandor L."/>
            <person name="Lee J."/>
            <person name="Lipzen A."/>
            <person name="Pangilinan J."/>
            <person name="LaButti K."/>
            <person name="Hainaut M."/>
            <person name="Henrissat B."/>
            <person name="Grigoriev I.V."/>
            <person name="Spatafora J.W."/>
            <person name="Aime M.C."/>
        </authorList>
    </citation>
    <scope>NUCLEOTIDE SEQUENCE [LARGE SCALE GENOMIC DNA]</scope>
    <source>
        <strain evidence="10 11">MCA 5214</strain>
    </source>
</reference>
<evidence type="ECO:0000256" key="4">
    <source>
        <dbReference type="ARBA" id="ARBA00022927"/>
    </source>
</evidence>
<keyword evidence="6 8" id="KW-0472">Membrane</keyword>
<feature type="chain" id="PRO_5016299585" evidence="9">
    <location>
        <begin position="18"/>
        <end position="92"/>
    </location>
</feature>
<accession>A0A316USF3</accession>
<feature type="signal peptide" evidence="9">
    <location>
        <begin position="1"/>
        <end position="17"/>
    </location>
</feature>
<keyword evidence="2" id="KW-0813">Transport</keyword>
<evidence type="ECO:0000313" key="10">
    <source>
        <dbReference type="EMBL" id="PWN28212.1"/>
    </source>
</evidence>
<comment type="subcellular location">
    <subcellularLocation>
        <location evidence="1">Membrane</location>
    </subcellularLocation>
</comment>
<keyword evidence="3 8" id="KW-0812">Transmembrane</keyword>
<keyword evidence="4" id="KW-0653">Protein transport</keyword>
<comment type="similarity">
    <text evidence="7">Belongs to the YOS1 family.</text>
</comment>
<dbReference type="PANTHER" id="PTHR15858">
    <property type="entry name" value="IMMEDIATE EARLY RESPONSE 3-INTERACTING PROTEIN 1"/>
    <property type="match status" value="1"/>
</dbReference>
<organism evidence="10 11">
    <name type="scientific">Jaminaea rosea</name>
    <dbReference type="NCBI Taxonomy" id="1569628"/>
    <lineage>
        <taxon>Eukaryota</taxon>
        <taxon>Fungi</taxon>
        <taxon>Dikarya</taxon>
        <taxon>Basidiomycota</taxon>
        <taxon>Ustilaginomycotina</taxon>
        <taxon>Exobasidiomycetes</taxon>
        <taxon>Microstromatales</taxon>
        <taxon>Microstromatales incertae sedis</taxon>
        <taxon>Jaminaea</taxon>
    </lineage>
</organism>
<evidence type="ECO:0000313" key="11">
    <source>
        <dbReference type="Proteomes" id="UP000245884"/>
    </source>
</evidence>
<dbReference type="Pfam" id="PF08571">
    <property type="entry name" value="Yos1"/>
    <property type="match status" value="1"/>
</dbReference>
<name>A0A316USF3_9BASI</name>
<dbReference type="GO" id="GO:0030134">
    <property type="term" value="C:COPII-coated ER to Golgi transport vesicle"/>
    <property type="evidence" value="ECO:0007669"/>
    <property type="project" value="TreeGrafter"/>
</dbReference>
<dbReference type="PANTHER" id="PTHR15858:SF0">
    <property type="entry name" value="IMMEDIATE EARLY RESPONSE 3-INTERACTING PROTEIN 1"/>
    <property type="match status" value="1"/>
</dbReference>
<dbReference type="EMBL" id="KZ819666">
    <property type="protein sequence ID" value="PWN28212.1"/>
    <property type="molecule type" value="Genomic_DNA"/>
</dbReference>
<dbReference type="GO" id="GO:0015031">
    <property type="term" value="P:protein transport"/>
    <property type="evidence" value="ECO:0007669"/>
    <property type="project" value="UniProtKB-KW"/>
</dbReference>
<proteinExistence type="inferred from homology"/>
<gene>
    <name evidence="10" type="ORF">BDZ90DRAFT_260030</name>
</gene>
<evidence type="ECO:0000256" key="6">
    <source>
        <dbReference type="ARBA" id="ARBA00023136"/>
    </source>
</evidence>
<evidence type="ECO:0000256" key="7">
    <source>
        <dbReference type="ARBA" id="ARBA00024203"/>
    </source>
</evidence>
<keyword evidence="5 8" id="KW-1133">Transmembrane helix</keyword>
<evidence type="ECO:0000256" key="3">
    <source>
        <dbReference type="ARBA" id="ARBA00022692"/>
    </source>
</evidence>
<evidence type="ECO:0000256" key="1">
    <source>
        <dbReference type="ARBA" id="ARBA00004370"/>
    </source>
</evidence>
<evidence type="ECO:0000256" key="8">
    <source>
        <dbReference type="SAM" id="Phobius"/>
    </source>
</evidence>
<evidence type="ECO:0000256" key="9">
    <source>
        <dbReference type="SAM" id="SignalP"/>
    </source>
</evidence>
<dbReference type="GO" id="GO:0006888">
    <property type="term" value="P:endoplasmic reticulum to Golgi vesicle-mediated transport"/>
    <property type="evidence" value="ECO:0007669"/>
    <property type="project" value="TreeGrafter"/>
</dbReference>